<evidence type="ECO:0000256" key="4">
    <source>
        <dbReference type="RuleBase" id="RU000535"/>
    </source>
</evidence>
<dbReference type="SMART" id="SM00883">
    <property type="entry name" value="Cpn10"/>
    <property type="match status" value="1"/>
</dbReference>
<dbReference type="FunFam" id="2.30.33.40:FF:000001">
    <property type="entry name" value="10 kDa chaperonin"/>
    <property type="match status" value="1"/>
</dbReference>
<dbReference type="InterPro" id="IPR011032">
    <property type="entry name" value="GroES-like_sf"/>
</dbReference>
<keyword evidence="3" id="KW-0963">Cytoplasm</keyword>
<dbReference type="AlphaFoldDB" id="A0A2H6CUV7"/>
<dbReference type="Proteomes" id="UP000236214">
    <property type="component" value="Unassembled WGS sequence"/>
</dbReference>
<reference evidence="5 6" key="1">
    <citation type="submission" date="2016-05" db="EMBL/GenBank/DDBJ databases">
        <title>Whole genome sequencing of Tetragenococcus halophilus subsp. halophilus NISL 7118.</title>
        <authorList>
            <person name="Shiwa Y."/>
            <person name="Nishimura I."/>
            <person name="Yoshikawa H."/>
            <person name="Koyama Y."/>
            <person name="Oguma T."/>
        </authorList>
    </citation>
    <scope>NUCLEOTIDE SEQUENCE [LARGE SCALE GENOMIC DNA]</scope>
    <source>
        <strain evidence="5 6">NISL 7118</strain>
    </source>
</reference>
<dbReference type="PRINTS" id="PR00297">
    <property type="entry name" value="CHAPERONIN10"/>
</dbReference>
<dbReference type="HAMAP" id="MF_00580">
    <property type="entry name" value="CH10"/>
    <property type="match status" value="1"/>
</dbReference>
<dbReference type="GO" id="GO:0046872">
    <property type="term" value="F:metal ion binding"/>
    <property type="evidence" value="ECO:0007669"/>
    <property type="project" value="TreeGrafter"/>
</dbReference>
<dbReference type="PANTHER" id="PTHR10772">
    <property type="entry name" value="10 KDA HEAT SHOCK PROTEIN"/>
    <property type="match status" value="1"/>
</dbReference>
<evidence type="ECO:0000313" key="5">
    <source>
        <dbReference type="EMBL" id="GBD68760.1"/>
    </source>
</evidence>
<dbReference type="PROSITE" id="PS00681">
    <property type="entry name" value="CHAPERONINS_CPN10"/>
    <property type="match status" value="1"/>
</dbReference>
<evidence type="ECO:0000313" key="6">
    <source>
        <dbReference type="Proteomes" id="UP000236214"/>
    </source>
</evidence>
<dbReference type="Pfam" id="PF00166">
    <property type="entry name" value="Cpn10"/>
    <property type="match status" value="1"/>
</dbReference>
<dbReference type="InterPro" id="IPR018369">
    <property type="entry name" value="Chaprnonin_Cpn10_CS"/>
</dbReference>
<dbReference type="PANTHER" id="PTHR10772:SF58">
    <property type="entry name" value="CO-CHAPERONIN GROES"/>
    <property type="match status" value="1"/>
</dbReference>
<dbReference type="SUPFAM" id="SSF50129">
    <property type="entry name" value="GroES-like"/>
    <property type="match status" value="1"/>
</dbReference>
<dbReference type="GO" id="GO:0005737">
    <property type="term" value="C:cytoplasm"/>
    <property type="evidence" value="ECO:0007669"/>
    <property type="project" value="UniProtKB-SubCell"/>
</dbReference>
<dbReference type="GO" id="GO:0044183">
    <property type="term" value="F:protein folding chaperone"/>
    <property type="evidence" value="ECO:0007669"/>
    <property type="project" value="InterPro"/>
</dbReference>
<dbReference type="GO" id="GO:0051087">
    <property type="term" value="F:protein-folding chaperone binding"/>
    <property type="evidence" value="ECO:0007669"/>
    <property type="project" value="TreeGrafter"/>
</dbReference>
<dbReference type="NCBIfam" id="NF001533">
    <property type="entry name" value="PRK00364.2-4"/>
    <property type="match status" value="1"/>
</dbReference>
<proteinExistence type="inferred from homology"/>
<dbReference type="InterPro" id="IPR037124">
    <property type="entry name" value="Chaperonin_GroES_sf"/>
</dbReference>
<comment type="function">
    <text evidence="3 4">Together with the chaperonin GroEL, plays an essential role in assisting protein folding. The GroEL-GroES system forms a nano-cage that allows encapsulation of the non-native substrate proteins and provides a physical environment optimized to promote and accelerate protein folding. GroES binds to the apical surface of the GroEL ring, thereby capping the opening of the GroEL channel.</text>
</comment>
<sequence length="112" mass="12177">MSANNRKLNEKFYLEGFLVLKPLGDRVLIEVSEEEEKTVGGIVLASTAQEKPQTGKVVAVGPGRTLDNGELAKVPVNVGDTVLFEKYAGSEVKYDGQDYMIFSAKDLVAIVE</sequence>
<keyword evidence="6" id="KW-1185">Reference proteome</keyword>
<dbReference type="GO" id="GO:0051082">
    <property type="term" value="F:unfolded protein binding"/>
    <property type="evidence" value="ECO:0007669"/>
    <property type="project" value="TreeGrafter"/>
</dbReference>
<comment type="caution">
    <text evidence="5">The sequence shown here is derived from an EMBL/GenBank/DDBJ whole genome shotgun (WGS) entry which is preliminary data.</text>
</comment>
<dbReference type="CDD" id="cd00320">
    <property type="entry name" value="cpn10"/>
    <property type="match status" value="1"/>
</dbReference>
<organism evidence="5 6">
    <name type="scientific">Tetragenococcus halophilus subsp. halophilus</name>
    <dbReference type="NCBI Taxonomy" id="1513897"/>
    <lineage>
        <taxon>Bacteria</taxon>
        <taxon>Bacillati</taxon>
        <taxon>Bacillota</taxon>
        <taxon>Bacilli</taxon>
        <taxon>Lactobacillales</taxon>
        <taxon>Enterococcaceae</taxon>
        <taxon>Tetragenococcus</taxon>
    </lineage>
</organism>
<evidence type="ECO:0000256" key="3">
    <source>
        <dbReference type="HAMAP-Rule" id="MF_00580"/>
    </source>
</evidence>
<dbReference type="EMBL" id="BDEC01000065">
    <property type="protein sequence ID" value="GBD68760.1"/>
    <property type="molecule type" value="Genomic_DNA"/>
</dbReference>
<evidence type="ECO:0000256" key="1">
    <source>
        <dbReference type="ARBA" id="ARBA00006975"/>
    </source>
</evidence>
<dbReference type="Gene3D" id="2.30.33.40">
    <property type="entry name" value="GroES chaperonin"/>
    <property type="match status" value="1"/>
</dbReference>
<protein>
    <recommendedName>
        <fullName evidence="3">Co-chaperonin GroES</fullName>
    </recommendedName>
    <alternativeName>
        <fullName evidence="3">10 kDa chaperonin</fullName>
    </alternativeName>
    <alternativeName>
        <fullName evidence="3">Chaperonin-10</fullName>
        <shortName evidence="3">Cpn10</shortName>
    </alternativeName>
</protein>
<gene>
    <name evidence="3 5" type="primary">groES</name>
    <name evidence="3" type="synonym">groS</name>
    <name evidence="5" type="ORF">TEHN7118_1566</name>
</gene>
<name>A0A2H6CUV7_TETHA</name>
<comment type="similarity">
    <text evidence="1 3 4">Belongs to the GroES chaperonin family.</text>
</comment>
<keyword evidence="2 3" id="KW-0143">Chaperone</keyword>
<dbReference type="NCBIfam" id="NF001534">
    <property type="entry name" value="PRK00364.2-5"/>
    <property type="match status" value="1"/>
</dbReference>
<accession>A0A2H6CUV7</accession>
<comment type="subunit">
    <text evidence="3">Heptamer of 7 subunits arranged in a ring. Interacts with the chaperonin GroEL.</text>
</comment>
<evidence type="ECO:0000256" key="2">
    <source>
        <dbReference type="ARBA" id="ARBA00023186"/>
    </source>
</evidence>
<dbReference type="InterPro" id="IPR020818">
    <property type="entry name" value="Chaperonin_GroES"/>
</dbReference>
<dbReference type="NCBIfam" id="NF001531">
    <property type="entry name" value="PRK00364.2-2"/>
    <property type="match status" value="1"/>
</dbReference>
<dbReference type="GO" id="GO:0005524">
    <property type="term" value="F:ATP binding"/>
    <property type="evidence" value="ECO:0007669"/>
    <property type="project" value="InterPro"/>
</dbReference>
<comment type="subcellular location">
    <subcellularLocation>
        <location evidence="3">Cytoplasm</location>
    </subcellularLocation>
</comment>